<name>A0A6J7BWW2_9ZZZZ</name>
<dbReference type="Pfam" id="PF02538">
    <property type="entry name" value="Hydantoinase_B"/>
    <property type="match status" value="1"/>
</dbReference>
<proteinExistence type="predicted"/>
<dbReference type="Pfam" id="PF08882">
    <property type="entry name" value="Acetone_carb_G"/>
    <property type="match status" value="1"/>
</dbReference>
<dbReference type="AlphaFoldDB" id="A0A6J7BWW2"/>
<dbReference type="EMBL" id="CAFBIZ010000113">
    <property type="protein sequence ID" value="CAB4850196.1"/>
    <property type="molecule type" value="Genomic_DNA"/>
</dbReference>
<reference evidence="2" key="1">
    <citation type="submission" date="2020-05" db="EMBL/GenBank/DDBJ databases">
        <authorList>
            <person name="Chiriac C."/>
            <person name="Salcher M."/>
            <person name="Ghai R."/>
            <person name="Kavagutti S V."/>
        </authorList>
    </citation>
    <scope>NUCLEOTIDE SEQUENCE</scope>
</reference>
<dbReference type="EMBL" id="CAFBPU010000018">
    <property type="protein sequence ID" value="CAB5031763.1"/>
    <property type="molecule type" value="Genomic_DNA"/>
</dbReference>
<evidence type="ECO:0000313" key="3">
    <source>
        <dbReference type="EMBL" id="CAB4943942.1"/>
    </source>
</evidence>
<evidence type="ECO:0000259" key="1">
    <source>
        <dbReference type="Pfam" id="PF02538"/>
    </source>
</evidence>
<organism evidence="2">
    <name type="scientific">freshwater metagenome</name>
    <dbReference type="NCBI Taxonomy" id="449393"/>
    <lineage>
        <taxon>unclassified sequences</taxon>
        <taxon>metagenomes</taxon>
        <taxon>ecological metagenomes</taxon>
    </lineage>
</organism>
<dbReference type="EMBL" id="CAFBND010000044">
    <property type="protein sequence ID" value="CAB4943942.1"/>
    <property type="molecule type" value="Genomic_DNA"/>
</dbReference>
<dbReference type="InterPro" id="IPR003692">
    <property type="entry name" value="Hydantoinase_B"/>
</dbReference>
<accession>A0A6J7BWW2</accession>
<evidence type="ECO:0000313" key="2">
    <source>
        <dbReference type="EMBL" id="CAB4850196.1"/>
    </source>
</evidence>
<dbReference type="GO" id="GO:0017168">
    <property type="term" value="F:5-oxoprolinase (ATP-hydrolyzing) activity"/>
    <property type="evidence" value="ECO:0007669"/>
    <property type="project" value="TreeGrafter"/>
</dbReference>
<evidence type="ECO:0000313" key="4">
    <source>
        <dbReference type="EMBL" id="CAB5031763.1"/>
    </source>
</evidence>
<dbReference type="InterPro" id="IPR016750">
    <property type="entry name" value="Aceto_COase_bsu/gsu"/>
</dbReference>
<sequence length="732" mass="78722">MSAGTEATLDIIDIEVHSKSIRNMANEMAITLMRTSGSPVVTEALDFSTCILDRNVEQLAFAGFVTFHISTAIGGVKAVLRGHAMEDLRPGDGFLCNDPHTSGAIHQGDLGVVMPFFHNGEIVAFGYVNEHVLDAGGSAVSGFAPAAHDKYSETLNFNAVRVIRNYQIEPEWESFIGNNVRLERIVLNDIRSMIAANSAGERRIQSMLDDIGFERFTELNEAAKDLSEKAMRNRISGLPDGTYESEDWVEYDGRGPLEFFNVRCRLVVDGDQMTIQYRGDKQTDSFINGAWPAVVGQSWSTLLSQLCYDIPVNQGLWRPIVFDLGPKGSIVNSLPPSPVTQSHMETGMRINKILIEVLSQACALSTDPVVASRVAGAPCQNLAFFTSFGVDLRTGWPTVAFPVSLGQPCGGGAQTVTDGLDTYAAQCMCGCNTPDVEMEETSQPGYILWRRISRDQAGAGTHRGGMGVSGALAIVHSEFMTGGGYNNAAYIPARGASGGYPSGAGEWTLLTDTNVFELLEQGIWPTEDVLKGRKVPQPAKTGDLILRRGDVFSVINGGGGGVGDPLFRDPDSVAKDIRDGYVSADVGELLYGVVLDANQATDVAATLAARTRIRQERLGAAPARTPDPAGPVFAPLAVAEGNWKCAMCQHDLGPQVGNWRTAVVTRESKVTERFEEIHAQIRPTGDLAPVVMRENFCPGCATALSVDITLAGRDLCAAPRLGILDPYLDASE</sequence>
<dbReference type="GO" id="GO:0006749">
    <property type="term" value="P:glutathione metabolic process"/>
    <property type="evidence" value="ECO:0007669"/>
    <property type="project" value="TreeGrafter"/>
</dbReference>
<feature type="domain" description="Hydantoinase B/oxoprolinase" evidence="1">
    <location>
        <begin position="10"/>
        <end position="565"/>
    </location>
</feature>
<dbReference type="PANTHER" id="PTHR11365">
    <property type="entry name" value="5-OXOPROLINASE RELATED"/>
    <property type="match status" value="1"/>
</dbReference>
<dbReference type="InterPro" id="IPR045079">
    <property type="entry name" value="Oxoprolinase-like"/>
</dbReference>
<gene>
    <name evidence="2" type="ORF">UFOPK3268_00954</name>
    <name evidence="3" type="ORF">UFOPK3752_01237</name>
    <name evidence="4" type="ORF">UFOPK4150_01053</name>
</gene>
<protein>
    <submittedName>
        <fullName evidence="2">Unannotated protein</fullName>
    </submittedName>
</protein>
<dbReference type="PANTHER" id="PTHR11365:SF23">
    <property type="entry name" value="HYPOTHETICAL 5-OXOPROLINASE (EUROFUNG)-RELATED"/>
    <property type="match status" value="1"/>
</dbReference>
<dbReference type="GO" id="GO:0005829">
    <property type="term" value="C:cytosol"/>
    <property type="evidence" value="ECO:0007669"/>
    <property type="project" value="TreeGrafter"/>
</dbReference>